<dbReference type="Pfam" id="PF07496">
    <property type="entry name" value="zf-CW"/>
    <property type="match status" value="1"/>
</dbReference>
<keyword evidence="3" id="KW-0862">Zinc</keyword>
<evidence type="ECO:0000256" key="4">
    <source>
        <dbReference type="SAM" id="MobiDB-lite"/>
    </source>
</evidence>
<evidence type="ECO:0000256" key="1">
    <source>
        <dbReference type="ARBA" id="ARBA00022723"/>
    </source>
</evidence>
<reference evidence="6" key="1">
    <citation type="submission" date="2021-11" db="EMBL/GenBank/DDBJ databases">
        <authorList>
            <person name="Islam A."/>
            <person name="Islam S."/>
            <person name="Flora M.S."/>
            <person name="Rahman M."/>
            <person name="Ziaur R.M."/>
            <person name="Epstein J.H."/>
            <person name="Hassan M."/>
            <person name="Klassen M."/>
            <person name="Woodard K."/>
            <person name="Webb A."/>
            <person name="Webby R.J."/>
            <person name="El Zowalaty M.E."/>
        </authorList>
    </citation>
    <scope>NUCLEOTIDE SEQUENCE</scope>
    <source>
        <strain evidence="6">Pbs3</strain>
    </source>
</reference>
<dbReference type="EMBL" id="CAKKTJ010000168">
    <property type="protein sequence ID" value="CAH0477341.1"/>
    <property type="molecule type" value="Genomic_DNA"/>
</dbReference>
<protein>
    <recommendedName>
        <fullName evidence="5">CW-type domain-containing protein</fullName>
    </recommendedName>
</protein>
<organism evidence="6 7">
    <name type="scientific">Peronospora belbahrii</name>
    <dbReference type="NCBI Taxonomy" id="622444"/>
    <lineage>
        <taxon>Eukaryota</taxon>
        <taxon>Sar</taxon>
        <taxon>Stramenopiles</taxon>
        <taxon>Oomycota</taxon>
        <taxon>Peronosporomycetes</taxon>
        <taxon>Peronosporales</taxon>
        <taxon>Peronosporaceae</taxon>
        <taxon>Peronospora</taxon>
    </lineage>
</organism>
<keyword evidence="1" id="KW-0479">Metal-binding</keyword>
<dbReference type="GO" id="GO:0008270">
    <property type="term" value="F:zinc ion binding"/>
    <property type="evidence" value="ECO:0007669"/>
    <property type="project" value="UniProtKB-KW"/>
</dbReference>
<feature type="domain" description="CW-type" evidence="5">
    <location>
        <begin position="483"/>
        <end position="529"/>
    </location>
</feature>
<dbReference type="Proteomes" id="UP001160483">
    <property type="component" value="Unassembled WGS sequence"/>
</dbReference>
<accession>A0AAU9LB90</accession>
<name>A0AAU9LB90_9STRA</name>
<evidence type="ECO:0000256" key="3">
    <source>
        <dbReference type="ARBA" id="ARBA00022833"/>
    </source>
</evidence>
<dbReference type="AlphaFoldDB" id="A0AAU9LB90"/>
<sequence length="670" mass="74574">MTNIWNIRLRGPHGKHVVLKVDSNTNIKMFTDQAVKELGFKANERLIFRRGFPPRVVDVEGSMLVKNVFEANETIIVDTSSDNTVSVQTTSTLSAKNGVKKSKRTAVKKTGVKVPKYGVHTLNEPTSTKKREPLKRKITGGKTRSTGEVPGTKETRDTSDNEDEAQRKHRRGCAINLTSMEDVELSLVNAVSGQSNDRAATFYRAATKNAVEHQYELTLATARLNAALGHNFEMEELTTSRHADGSIAKIRVRFKETSRKWKEEIVDLLKRDELQAIVKYVLLSGGETGREMLKPFNMAQVSTRVFWSIARLYNGDVAAGLVDLVPDEDWSFLDTRTRVMSKKAKEAKTNEEQYTLWKKSCTQGGKSSPQKQMTQQVANNELPAAKKELEVIHENFNVEQEVKKEAAMSMCTQIPAISVKKATSSAVAQAALTRLDKSLQTSVVVSAFLQEKKPTTQFSTKKQVAPADEEEMESEEKMEEAVTVYCDSCKKARILSPEEAANAELDKDPWTCASLVKTGRDGECEAIDDEVAQITGVTIAEWLRKVAITTRRELADATVNSTIHALVNSLDPSAQVLQEKLEMLINEARLDEVNDWMLELVGESDVVQRLEAQKLGTPADLIATPSDLILEAVGNTCSTAYLSIDEVSSWQTRAKNLVDKHPWLADWRTL</sequence>
<gene>
    <name evidence="6" type="ORF">PBS003_LOCUS4090</name>
</gene>
<evidence type="ECO:0000259" key="5">
    <source>
        <dbReference type="Pfam" id="PF07496"/>
    </source>
</evidence>
<evidence type="ECO:0000256" key="2">
    <source>
        <dbReference type="ARBA" id="ARBA00022771"/>
    </source>
</evidence>
<feature type="region of interest" description="Disordered" evidence="4">
    <location>
        <begin position="119"/>
        <end position="171"/>
    </location>
</feature>
<evidence type="ECO:0000313" key="7">
    <source>
        <dbReference type="Proteomes" id="UP001160483"/>
    </source>
</evidence>
<keyword evidence="2" id="KW-0863">Zinc-finger</keyword>
<evidence type="ECO:0000313" key="6">
    <source>
        <dbReference type="EMBL" id="CAH0477341.1"/>
    </source>
</evidence>
<comment type="caution">
    <text evidence="6">The sequence shown here is derived from an EMBL/GenBank/DDBJ whole genome shotgun (WGS) entry which is preliminary data.</text>
</comment>
<dbReference type="InterPro" id="IPR011124">
    <property type="entry name" value="Znf_CW"/>
</dbReference>
<proteinExistence type="predicted"/>